<protein>
    <submittedName>
        <fullName evidence="1">Uncharacterized protein</fullName>
    </submittedName>
</protein>
<evidence type="ECO:0000313" key="1">
    <source>
        <dbReference type="EMBL" id="MBB5726090.1"/>
    </source>
</evidence>
<accession>A0ABR6N5M1</accession>
<dbReference type="EMBL" id="JACIJN010000006">
    <property type="protein sequence ID" value="MBB5726090.1"/>
    <property type="molecule type" value="Genomic_DNA"/>
</dbReference>
<gene>
    <name evidence="1" type="ORF">FHS97_002026</name>
</gene>
<proteinExistence type="predicted"/>
<comment type="caution">
    <text evidence="1">The sequence shown here is derived from an EMBL/GenBank/DDBJ whole genome shotgun (WGS) entry which is preliminary data.</text>
</comment>
<keyword evidence="2" id="KW-1185">Reference proteome</keyword>
<dbReference type="RefSeq" id="WP_184036636.1">
    <property type="nucleotide sequence ID" value="NZ_BAABAR010000020.1"/>
</dbReference>
<evidence type="ECO:0000313" key="2">
    <source>
        <dbReference type="Proteomes" id="UP000560131"/>
    </source>
</evidence>
<organism evidence="1 2">
    <name type="scientific">Sphingomonas endophytica</name>
    <dbReference type="NCBI Taxonomy" id="869719"/>
    <lineage>
        <taxon>Bacteria</taxon>
        <taxon>Pseudomonadati</taxon>
        <taxon>Pseudomonadota</taxon>
        <taxon>Alphaproteobacteria</taxon>
        <taxon>Sphingomonadales</taxon>
        <taxon>Sphingomonadaceae</taxon>
        <taxon>Sphingomonas</taxon>
    </lineage>
</organism>
<name>A0ABR6N5M1_9SPHN</name>
<reference evidence="1 2" key="1">
    <citation type="submission" date="2020-08" db="EMBL/GenBank/DDBJ databases">
        <title>Genomic Encyclopedia of Type Strains, Phase IV (KMG-IV): sequencing the most valuable type-strain genomes for metagenomic binning, comparative biology and taxonomic classification.</title>
        <authorList>
            <person name="Goeker M."/>
        </authorList>
    </citation>
    <scope>NUCLEOTIDE SEQUENCE [LARGE SCALE GENOMIC DNA]</scope>
    <source>
        <strain evidence="1 2">DSM 101535</strain>
    </source>
</reference>
<sequence>MARTFRALTDPGRSPLPRVIVTARPAHPPLVANAAQLQLTTPAMALLYKRDARPSAICAAPGVLGATTAMKRVVRNKRLRHDLAAARRAQGMMSDPASLRTLEDYIAELEEQLYGSDTRFLVPVPALTPHATV</sequence>
<dbReference type="Proteomes" id="UP000560131">
    <property type="component" value="Unassembled WGS sequence"/>
</dbReference>